<keyword evidence="7 15" id="KW-0808">Transferase</keyword>
<keyword evidence="8 15" id="KW-0479">Metal-binding</keyword>
<evidence type="ECO:0000259" key="16">
    <source>
        <dbReference type="Pfam" id="PF00391"/>
    </source>
</evidence>
<comment type="pathway">
    <text evidence="3 15">Carbohydrate biosynthesis; gluconeogenesis.</text>
</comment>
<dbReference type="GO" id="GO:0008986">
    <property type="term" value="F:pyruvate, water dikinase activity"/>
    <property type="evidence" value="ECO:0007669"/>
    <property type="project" value="UniProtKB-EC"/>
</dbReference>
<dbReference type="KEGG" id="sku:Sulku_1042"/>
<evidence type="ECO:0000313" key="19">
    <source>
        <dbReference type="EMBL" id="ADR33705.1"/>
    </source>
</evidence>
<dbReference type="Gene3D" id="3.50.30.10">
    <property type="entry name" value="Phosphohistidine domain"/>
    <property type="match status" value="1"/>
</dbReference>
<dbReference type="PANTHER" id="PTHR43030">
    <property type="entry name" value="PHOSPHOENOLPYRUVATE SYNTHASE"/>
    <property type="match status" value="1"/>
</dbReference>
<dbReference type="SUPFAM" id="SSF52009">
    <property type="entry name" value="Phosphohistidine domain"/>
    <property type="match status" value="1"/>
</dbReference>
<dbReference type="PROSITE" id="PS00370">
    <property type="entry name" value="PEP_ENZYMES_PHOS_SITE"/>
    <property type="match status" value="1"/>
</dbReference>
<dbReference type="SUPFAM" id="SSF51621">
    <property type="entry name" value="Phosphoenolpyruvate/pyruvate domain"/>
    <property type="match status" value="1"/>
</dbReference>
<evidence type="ECO:0000256" key="3">
    <source>
        <dbReference type="ARBA" id="ARBA00004742"/>
    </source>
</evidence>
<dbReference type="Pfam" id="PF01326">
    <property type="entry name" value="PPDK_N"/>
    <property type="match status" value="1"/>
</dbReference>
<dbReference type="UniPathway" id="UPA00138"/>
<dbReference type="PIRSF" id="PIRSF000854">
    <property type="entry name" value="PEP_synthase"/>
    <property type="match status" value="1"/>
</dbReference>
<dbReference type="Pfam" id="PF00391">
    <property type="entry name" value="PEP-utilizers"/>
    <property type="match status" value="1"/>
</dbReference>
<evidence type="ECO:0000256" key="2">
    <source>
        <dbReference type="ARBA" id="ARBA00002988"/>
    </source>
</evidence>
<feature type="domain" description="PEP-utilising enzyme C-terminal" evidence="18">
    <location>
        <begin position="485"/>
        <end position="793"/>
    </location>
</feature>
<dbReference type="AlphaFoldDB" id="E4U335"/>
<dbReference type="NCBIfam" id="NF005057">
    <property type="entry name" value="PRK06464.1"/>
    <property type="match status" value="1"/>
</dbReference>
<evidence type="ECO:0000256" key="15">
    <source>
        <dbReference type="PIRNR" id="PIRNR000854"/>
    </source>
</evidence>
<dbReference type="GO" id="GO:0006094">
    <property type="term" value="P:gluconeogenesis"/>
    <property type="evidence" value="ECO:0007669"/>
    <property type="project" value="UniProtKB-UniPathway"/>
</dbReference>
<dbReference type="Gene3D" id="3.30.470.20">
    <property type="entry name" value="ATP-grasp fold, B domain"/>
    <property type="match status" value="1"/>
</dbReference>
<dbReference type="InterPro" id="IPR015813">
    <property type="entry name" value="Pyrv/PenolPyrv_kinase-like_dom"/>
</dbReference>
<keyword evidence="11 15" id="KW-0067">ATP-binding</keyword>
<comment type="cofactor">
    <cofactor evidence="1 15">
        <name>Mg(2+)</name>
        <dbReference type="ChEBI" id="CHEBI:18420"/>
    </cofactor>
</comment>
<dbReference type="HOGENOM" id="CLU_007308_6_2_7"/>
<name>E4U335_SULKY</name>
<dbReference type="InterPro" id="IPR002192">
    <property type="entry name" value="PPDK_AMP/ATP-bd"/>
</dbReference>
<keyword evidence="12 15" id="KW-0460">Magnesium</keyword>
<keyword evidence="20" id="KW-1185">Reference proteome</keyword>
<dbReference type="Gene3D" id="3.20.20.60">
    <property type="entry name" value="Phosphoenolpyruvate-binding domains"/>
    <property type="match status" value="1"/>
</dbReference>
<evidence type="ECO:0000256" key="12">
    <source>
        <dbReference type="ARBA" id="ARBA00022842"/>
    </source>
</evidence>
<gene>
    <name evidence="19" type="ordered locus">Sulku_1042</name>
</gene>
<evidence type="ECO:0000256" key="13">
    <source>
        <dbReference type="ARBA" id="ARBA00033470"/>
    </source>
</evidence>
<accession>E4U335</accession>
<dbReference type="RefSeq" id="WP_013459902.1">
    <property type="nucleotide sequence ID" value="NC_014762.1"/>
</dbReference>
<dbReference type="PANTHER" id="PTHR43030:SF1">
    <property type="entry name" value="PHOSPHOENOLPYRUVATE SYNTHASE"/>
    <property type="match status" value="1"/>
</dbReference>
<evidence type="ECO:0000256" key="6">
    <source>
        <dbReference type="ARBA" id="ARBA00021623"/>
    </source>
</evidence>
<dbReference type="InterPro" id="IPR013815">
    <property type="entry name" value="ATP_grasp_subdomain_1"/>
</dbReference>
<dbReference type="FunFam" id="3.30.1490.20:FF:000010">
    <property type="entry name" value="Phosphoenolpyruvate synthase"/>
    <property type="match status" value="1"/>
</dbReference>
<organism evidence="19 20">
    <name type="scientific">Sulfuricurvum kujiense (strain ATCC BAA-921 / DSM 16994 / JCM 11577 / YK-1)</name>
    <dbReference type="NCBI Taxonomy" id="709032"/>
    <lineage>
        <taxon>Bacteria</taxon>
        <taxon>Pseudomonadati</taxon>
        <taxon>Campylobacterota</taxon>
        <taxon>Epsilonproteobacteria</taxon>
        <taxon>Campylobacterales</taxon>
        <taxon>Sulfurimonadaceae</taxon>
        <taxon>Sulfuricurvum</taxon>
    </lineage>
</organism>
<evidence type="ECO:0000256" key="14">
    <source>
        <dbReference type="ARBA" id="ARBA00047700"/>
    </source>
</evidence>
<dbReference type="Pfam" id="PF02896">
    <property type="entry name" value="PEP-utilizers_C"/>
    <property type="match status" value="1"/>
</dbReference>
<reference evidence="19 20" key="1">
    <citation type="journal article" date="2012" name="Stand. Genomic Sci.">
        <title>Complete genome sequence of the sulfur compounds oxidizing chemolithoautotroph Sulfuricurvum kujiense type strain (YK-1(T)).</title>
        <authorList>
            <person name="Han C."/>
            <person name="Kotsyurbenko O."/>
            <person name="Chertkov O."/>
            <person name="Held B."/>
            <person name="Lapidus A."/>
            <person name="Nolan M."/>
            <person name="Lucas S."/>
            <person name="Hammon N."/>
            <person name="Deshpande S."/>
            <person name="Cheng J.F."/>
            <person name="Tapia R."/>
            <person name="Goodwin L.A."/>
            <person name="Pitluck S."/>
            <person name="Liolios K."/>
            <person name="Pagani I."/>
            <person name="Ivanova N."/>
            <person name="Mavromatis K."/>
            <person name="Mikhailova N."/>
            <person name="Pati A."/>
            <person name="Chen A."/>
            <person name="Palaniappan K."/>
            <person name="Land M."/>
            <person name="Hauser L."/>
            <person name="Chang Y.J."/>
            <person name="Jeffries C.D."/>
            <person name="Brambilla E.M."/>
            <person name="Rohde M."/>
            <person name="Spring S."/>
            <person name="Sikorski J."/>
            <person name="Goker M."/>
            <person name="Woyke T."/>
            <person name="Bristow J."/>
            <person name="Eisen J.A."/>
            <person name="Markowitz V."/>
            <person name="Hugenholtz P."/>
            <person name="Kyrpides N.C."/>
            <person name="Klenk H.P."/>
            <person name="Detter J.C."/>
        </authorList>
    </citation>
    <scope>NUCLEOTIDE SEQUENCE [LARGE SCALE GENOMIC DNA]</scope>
    <source>
        <strain evidence="20">ATCC BAA-921 / DSM 16994 / JCM 11577 / YK-1</strain>
    </source>
</reference>
<evidence type="ECO:0000259" key="18">
    <source>
        <dbReference type="Pfam" id="PF02896"/>
    </source>
</evidence>
<evidence type="ECO:0000313" key="20">
    <source>
        <dbReference type="Proteomes" id="UP000008721"/>
    </source>
</evidence>
<dbReference type="FunFam" id="3.50.30.10:FF:000002">
    <property type="entry name" value="Phosphoenolpyruvate synthase"/>
    <property type="match status" value="1"/>
</dbReference>
<dbReference type="InterPro" id="IPR006319">
    <property type="entry name" value="PEP_synth"/>
</dbReference>
<dbReference type="Proteomes" id="UP000008721">
    <property type="component" value="Chromosome"/>
</dbReference>
<feature type="domain" description="Pyruvate phosphate dikinase AMP/ATP-binding" evidence="17">
    <location>
        <begin position="16"/>
        <end position="352"/>
    </location>
</feature>
<keyword evidence="9 15" id="KW-0547">Nucleotide-binding</keyword>
<dbReference type="InterPro" id="IPR040442">
    <property type="entry name" value="Pyrv_kinase-like_dom_sf"/>
</dbReference>
<comment type="similarity">
    <text evidence="4 15">Belongs to the PEP-utilizing enzyme family.</text>
</comment>
<dbReference type="Gene3D" id="3.30.1490.20">
    <property type="entry name" value="ATP-grasp fold, A domain"/>
    <property type="match status" value="1"/>
</dbReference>
<evidence type="ECO:0000256" key="5">
    <source>
        <dbReference type="ARBA" id="ARBA00011996"/>
    </source>
</evidence>
<dbReference type="EC" id="2.7.9.2" evidence="5 15"/>
<proteinExistence type="inferred from homology"/>
<dbReference type="InterPro" id="IPR036637">
    <property type="entry name" value="Phosphohistidine_dom_sf"/>
</dbReference>
<feature type="domain" description="PEP-utilising enzyme mobile" evidence="16">
    <location>
        <begin position="391"/>
        <end position="460"/>
    </location>
</feature>
<evidence type="ECO:0000256" key="10">
    <source>
        <dbReference type="ARBA" id="ARBA00022777"/>
    </source>
</evidence>
<evidence type="ECO:0000256" key="7">
    <source>
        <dbReference type="ARBA" id="ARBA00022679"/>
    </source>
</evidence>
<protein>
    <recommendedName>
        <fullName evidence="6 15">Phosphoenolpyruvate synthase</fullName>
        <shortName evidence="15">PEP synthase</shortName>
        <ecNumber evidence="5 15">2.7.9.2</ecNumber>
    </recommendedName>
    <alternativeName>
        <fullName evidence="13 15">Pyruvate, water dikinase</fullName>
    </alternativeName>
</protein>
<dbReference type="GO" id="GO:0046872">
    <property type="term" value="F:metal ion binding"/>
    <property type="evidence" value="ECO:0007669"/>
    <property type="project" value="UniProtKB-KW"/>
</dbReference>
<dbReference type="FunFam" id="3.30.470.20:FF:000017">
    <property type="entry name" value="Phosphoenolpyruvate synthase"/>
    <property type="match status" value="1"/>
</dbReference>
<dbReference type="eggNOG" id="COG1080">
    <property type="taxonomic scope" value="Bacteria"/>
</dbReference>
<dbReference type="EMBL" id="CP002355">
    <property type="protein sequence ID" value="ADR33705.1"/>
    <property type="molecule type" value="Genomic_DNA"/>
</dbReference>
<dbReference type="InterPro" id="IPR008279">
    <property type="entry name" value="PEP-util_enz_mobile_dom"/>
</dbReference>
<sequence>MNYIRRLDSLRLEDIALVGGKNASLGEMIGSLKSLGVKVPEGFAVTADGYRAFIAHNQFEPKIRDSFKGVDLTDIEELNRCGNSIRTLMLTGEMPEVLKNEISESYRIMEKEYGMASVDVAVRSSATAEDLPDASFAGQQESYLNVRGETMLIEHVKRCFASLFTDRAISYRHSRGYDHFAVALSVGVQKMVRSDLSSSGIMFTIDTENGSDKLILINSIWGLGENIVGGRVNPDEFYVYKPTLKANQVSILKRQLGSKALTMTYDERHHTMNLSTPKELQEQFSINDDEVATLARYALLIEDHYTILAGEYRPMDIEWAKDGMSGELFIVQARPETVQSQKLSNNTLEQYRFKEEVKAKILLSGKAIGEKIGSGNVKIIHSPAEGERFNVGDVLVADITDPDWEPIMKKASAVITNRGGRTCHAAIVAREIGVPAIVGTVNATELLYENEEVSVSCAEGENGHVYEGLIPYEITKIDLGNLAPTKTKLYMNVGNPDSAFKVAKLPNDGVGLARMEFIITNYVKAHPMALVELSRGKKIREYKAVKAAMKGYDDPKMFFIDKLSEGVGMIAAAFYPRPVVVRTSDFKSNEYKHMVGGAAYESDEENPMIGFRGASRYYSQQYREAFEWECEALKRVRDDMGLDNVKVMLPFVRTPEEGRKAIAVMNEAGLVQGENALEIYAMCEIPSNVILADQFLEIFDGYSIGSNDLTQLTLGVDRDSTLVAAVFDERNDAVTRMLSQAIRACKERGKYIGICGQAPSDYPEITRFLVEEGIDSISLNPDSLLKMRQVVSAFEAKQ</sequence>
<dbReference type="STRING" id="709032.Sulku_1042"/>
<evidence type="ECO:0000256" key="1">
    <source>
        <dbReference type="ARBA" id="ARBA00001946"/>
    </source>
</evidence>
<evidence type="ECO:0000256" key="11">
    <source>
        <dbReference type="ARBA" id="ARBA00022840"/>
    </source>
</evidence>
<dbReference type="GO" id="GO:0005524">
    <property type="term" value="F:ATP binding"/>
    <property type="evidence" value="ECO:0007669"/>
    <property type="project" value="UniProtKB-KW"/>
</dbReference>
<keyword evidence="10 15" id="KW-0418">Kinase</keyword>
<comment type="function">
    <text evidence="2 15">Catalyzes the phosphorylation of pyruvate to phosphoenolpyruvate.</text>
</comment>
<dbReference type="InterPro" id="IPR018274">
    <property type="entry name" value="PEP_util_AS"/>
</dbReference>
<dbReference type="OrthoDB" id="9765468at2"/>
<dbReference type="NCBIfam" id="TIGR01418">
    <property type="entry name" value="PEP_synth"/>
    <property type="match status" value="1"/>
</dbReference>
<dbReference type="eggNOG" id="COG0574">
    <property type="taxonomic scope" value="Bacteria"/>
</dbReference>
<dbReference type="SUPFAM" id="SSF56059">
    <property type="entry name" value="Glutathione synthetase ATP-binding domain-like"/>
    <property type="match status" value="1"/>
</dbReference>
<evidence type="ECO:0000256" key="8">
    <source>
        <dbReference type="ARBA" id="ARBA00022723"/>
    </source>
</evidence>
<evidence type="ECO:0000256" key="9">
    <source>
        <dbReference type="ARBA" id="ARBA00022741"/>
    </source>
</evidence>
<dbReference type="InterPro" id="IPR000121">
    <property type="entry name" value="PEP_util_C"/>
</dbReference>
<comment type="catalytic activity">
    <reaction evidence="14 15">
        <text>pyruvate + ATP + H2O = phosphoenolpyruvate + AMP + phosphate + 2 H(+)</text>
        <dbReference type="Rhea" id="RHEA:11364"/>
        <dbReference type="ChEBI" id="CHEBI:15361"/>
        <dbReference type="ChEBI" id="CHEBI:15377"/>
        <dbReference type="ChEBI" id="CHEBI:15378"/>
        <dbReference type="ChEBI" id="CHEBI:30616"/>
        <dbReference type="ChEBI" id="CHEBI:43474"/>
        <dbReference type="ChEBI" id="CHEBI:58702"/>
        <dbReference type="ChEBI" id="CHEBI:456215"/>
        <dbReference type="EC" id="2.7.9.2"/>
    </reaction>
</comment>
<evidence type="ECO:0000256" key="4">
    <source>
        <dbReference type="ARBA" id="ARBA00007837"/>
    </source>
</evidence>
<evidence type="ECO:0000259" key="17">
    <source>
        <dbReference type="Pfam" id="PF01326"/>
    </source>
</evidence>